<name>A0A517YYK4_9BACT</name>
<accession>A0A517YYK4</accession>
<organism evidence="2 3">
    <name type="scientific">Poriferisphaera corsica</name>
    <dbReference type="NCBI Taxonomy" id="2528020"/>
    <lineage>
        <taxon>Bacteria</taxon>
        <taxon>Pseudomonadati</taxon>
        <taxon>Planctomycetota</taxon>
        <taxon>Phycisphaerae</taxon>
        <taxon>Phycisphaerales</taxon>
        <taxon>Phycisphaeraceae</taxon>
        <taxon>Poriferisphaera</taxon>
    </lineage>
</organism>
<dbReference type="RefSeq" id="WP_145080457.1">
    <property type="nucleotide sequence ID" value="NZ_CP036425.1"/>
</dbReference>
<dbReference type="AlphaFoldDB" id="A0A517YYK4"/>
<reference evidence="2 3" key="1">
    <citation type="submission" date="2019-02" db="EMBL/GenBank/DDBJ databases">
        <title>Deep-cultivation of Planctomycetes and their phenomic and genomic characterization uncovers novel biology.</title>
        <authorList>
            <person name="Wiegand S."/>
            <person name="Jogler M."/>
            <person name="Boedeker C."/>
            <person name="Pinto D."/>
            <person name="Vollmers J."/>
            <person name="Rivas-Marin E."/>
            <person name="Kohn T."/>
            <person name="Peeters S.H."/>
            <person name="Heuer A."/>
            <person name="Rast P."/>
            <person name="Oberbeckmann S."/>
            <person name="Bunk B."/>
            <person name="Jeske O."/>
            <person name="Meyerdierks A."/>
            <person name="Storesund J.E."/>
            <person name="Kallscheuer N."/>
            <person name="Luecker S."/>
            <person name="Lage O.M."/>
            <person name="Pohl T."/>
            <person name="Merkel B.J."/>
            <person name="Hornburger P."/>
            <person name="Mueller R.-W."/>
            <person name="Bruemmer F."/>
            <person name="Labrenz M."/>
            <person name="Spormann A.M."/>
            <person name="Op den Camp H."/>
            <person name="Overmann J."/>
            <person name="Amann R."/>
            <person name="Jetten M.S.M."/>
            <person name="Mascher T."/>
            <person name="Medema M.H."/>
            <person name="Devos D.P."/>
            <person name="Kaster A.-K."/>
            <person name="Ovreas L."/>
            <person name="Rohde M."/>
            <person name="Galperin M.Y."/>
            <person name="Jogler C."/>
        </authorList>
    </citation>
    <scope>NUCLEOTIDE SEQUENCE [LARGE SCALE GENOMIC DNA]</scope>
    <source>
        <strain evidence="2 3">KS4</strain>
    </source>
</reference>
<gene>
    <name evidence="2" type="ORF">KS4_33930</name>
</gene>
<evidence type="ECO:0000313" key="3">
    <source>
        <dbReference type="Proteomes" id="UP000317369"/>
    </source>
</evidence>
<evidence type="ECO:0000256" key="1">
    <source>
        <dbReference type="SAM" id="Phobius"/>
    </source>
</evidence>
<keyword evidence="1" id="KW-0472">Membrane</keyword>
<sequence length="216" mass="23900">MGEQMMDMKVGKGLCWLSVCWCVTKMFLWGGLLLAVVCSIAFSSMQIIALLMYGFIIYAAPIVLLACLMVMLVVCVHHVAVSRDMLQHLDKSGQNFLWGMMMCIWGSTFICACMAVFGFDLVNTVGFDSFLLPVVWFVFMGYLVLCLAVVIVNHHWAGRGYRGCVNKNEPGRCTCCGYDVRETIGAGRSECPWCGVEVRDEAEAGSKSDGAIWLDP</sequence>
<feature type="transmembrane region" description="Helical" evidence="1">
    <location>
        <begin position="96"/>
        <end position="118"/>
    </location>
</feature>
<feature type="transmembrane region" description="Helical" evidence="1">
    <location>
        <begin position="14"/>
        <end position="42"/>
    </location>
</feature>
<evidence type="ECO:0000313" key="2">
    <source>
        <dbReference type="EMBL" id="QDU35312.1"/>
    </source>
</evidence>
<dbReference type="Proteomes" id="UP000317369">
    <property type="component" value="Chromosome"/>
</dbReference>
<dbReference type="EMBL" id="CP036425">
    <property type="protein sequence ID" value="QDU35312.1"/>
    <property type="molecule type" value="Genomic_DNA"/>
</dbReference>
<keyword evidence="1" id="KW-0812">Transmembrane</keyword>
<dbReference type="KEGG" id="pcor:KS4_33930"/>
<proteinExistence type="predicted"/>
<protein>
    <submittedName>
        <fullName evidence="2">Uncharacterized protein</fullName>
    </submittedName>
</protein>
<keyword evidence="3" id="KW-1185">Reference proteome</keyword>
<feature type="transmembrane region" description="Helical" evidence="1">
    <location>
        <begin position="130"/>
        <end position="152"/>
    </location>
</feature>
<keyword evidence="1" id="KW-1133">Transmembrane helix</keyword>
<feature type="transmembrane region" description="Helical" evidence="1">
    <location>
        <begin position="48"/>
        <end position="75"/>
    </location>
</feature>